<feature type="domain" description="Ionotropic glutamate receptor C-terminal" evidence="8">
    <location>
        <begin position="54"/>
        <end position="274"/>
    </location>
</feature>
<comment type="similarity">
    <text evidence="2 4">Belongs to the bacterial solute-binding protein 3 family.</text>
</comment>
<feature type="domain" description="Solute-binding protein family 3/N-terminal" evidence="7">
    <location>
        <begin position="53"/>
        <end position="275"/>
    </location>
</feature>
<organism evidence="9 10">
    <name type="scientific">Microbispora siamensis</name>
    <dbReference type="NCBI Taxonomy" id="564413"/>
    <lineage>
        <taxon>Bacteria</taxon>
        <taxon>Bacillati</taxon>
        <taxon>Actinomycetota</taxon>
        <taxon>Actinomycetes</taxon>
        <taxon>Streptosporangiales</taxon>
        <taxon>Streptosporangiaceae</taxon>
        <taxon>Microbispora</taxon>
    </lineage>
</organism>
<dbReference type="InterPro" id="IPR018313">
    <property type="entry name" value="SBP_3_CS"/>
</dbReference>
<evidence type="ECO:0000256" key="4">
    <source>
        <dbReference type="RuleBase" id="RU003744"/>
    </source>
</evidence>
<dbReference type="Gene3D" id="3.40.190.10">
    <property type="entry name" value="Periplasmic binding protein-like II"/>
    <property type="match status" value="2"/>
</dbReference>
<evidence type="ECO:0000256" key="2">
    <source>
        <dbReference type="ARBA" id="ARBA00010333"/>
    </source>
</evidence>
<evidence type="ECO:0000259" key="8">
    <source>
        <dbReference type="SMART" id="SM00079"/>
    </source>
</evidence>
<evidence type="ECO:0000256" key="1">
    <source>
        <dbReference type="ARBA" id="ARBA00004196"/>
    </source>
</evidence>
<evidence type="ECO:0000313" key="10">
    <source>
        <dbReference type="Proteomes" id="UP000660454"/>
    </source>
</evidence>
<dbReference type="PANTHER" id="PTHR35936:SF17">
    <property type="entry name" value="ARGININE-BINDING EXTRACELLULAR PROTEIN ARTP"/>
    <property type="match status" value="1"/>
</dbReference>
<dbReference type="CDD" id="cd13530">
    <property type="entry name" value="PBP2_peptides_like"/>
    <property type="match status" value="1"/>
</dbReference>
<protein>
    <recommendedName>
        <fullName evidence="11">Amino acid ABC transporter substrate-binding protein, PAAT family</fullName>
    </recommendedName>
</protein>
<dbReference type="PANTHER" id="PTHR35936">
    <property type="entry name" value="MEMBRANE-BOUND LYTIC MUREIN TRANSGLYCOSYLASE F"/>
    <property type="match status" value="1"/>
</dbReference>
<evidence type="ECO:0000256" key="3">
    <source>
        <dbReference type="ARBA" id="ARBA00022729"/>
    </source>
</evidence>
<dbReference type="SUPFAM" id="SSF53850">
    <property type="entry name" value="Periplasmic binding protein-like II"/>
    <property type="match status" value="1"/>
</dbReference>
<name>A0ABQ4GM83_9ACTN</name>
<dbReference type="InterPro" id="IPR001638">
    <property type="entry name" value="Solute-binding_3/MltF_N"/>
</dbReference>
<dbReference type="EMBL" id="BOOF01000017">
    <property type="protein sequence ID" value="GIH62535.1"/>
    <property type="molecule type" value="Genomic_DNA"/>
</dbReference>
<evidence type="ECO:0000313" key="9">
    <source>
        <dbReference type="EMBL" id="GIH62535.1"/>
    </source>
</evidence>
<evidence type="ECO:0000256" key="5">
    <source>
        <dbReference type="SAM" id="MobiDB-lite"/>
    </source>
</evidence>
<proteinExistence type="inferred from homology"/>
<dbReference type="InterPro" id="IPR001320">
    <property type="entry name" value="Iontro_rcpt_C"/>
</dbReference>
<keyword evidence="3 6" id="KW-0732">Signal</keyword>
<feature type="region of interest" description="Disordered" evidence="5">
    <location>
        <begin position="274"/>
        <end position="305"/>
    </location>
</feature>
<dbReference type="Proteomes" id="UP000660454">
    <property type="component" value="Unassembled WGS sequence"/>
</dbReference>
<gene>
    <name evidence="9" type="ORF">Msi02_33520</name>
</gene>
<dbReference type="RefSeq" id="WP_204049184.1">
    <property type="nucleotide sequence ID" value="NZ_BOOF01000017.1"/>
</dbReference>
<dbReference type="SMART" id="SM00062">
    <property type="entry name" value="PBPb"/>
    <property type="match status" value="1"/>
</dbReference>
<sequence>MAPWSTYRKAASIGAVALAAALTVTACGSDSGGSGTATASAAPGGVALVNAGKITTCTNIPYEPFQFNQGGKVVGFDVDIVDLVAKKLGVTQDIVDIDFAAIKSGAALNARKCDVAAAGMTITPERQQNLLFSEPYFDATQALMAKKGSGVTSLDDVKAKNLKLGAQASTTGLDYVKKQGLDPIEFADSPKELLGLQTGQADVIVQDLPVVLTWLKKPDIGAKFEQVASLDTGEQYGIGMKKDNTALKKVVDEVLAAAKSDGTYNQIYKKWFGTEPGGTSGGASDGSSTGESPAATGTESPAAGS</sequence>
<comment type="caution">
    <text evidence="9">The sequence shown here is derived from an EMBL/GenBank/DDBJ whole genome shotgun (WGS) entry which is preliminary data.</text>
</comment>
<feature type="signal peptide" evidence="6">
    <location>
        <begin position="1"/>
        <end position="26"/>
    </location>
</feature>
<accession>A0ABQ4GM83</accession>
<dbReference type="SMART" id="SM00079">
    <property type="entry name" value="PBPe"/>
    <property type="match status" value="1"/>
</dbReference>
<evidence type="ECO:0008006" key="11">
    <source>
        <dbReference type="Google" id="ProtNLM"/>
    </source>
</evidence>
<keyword evidence="10" id="KW-1185">Reference proteome</keyword>
<evidence type="ECO:0000259" key="7">
    <source>
        <dbReference type="SMART" id="SM00062"/>
    </source>
</evidence>
<reference evidence="9 10" key="1">
    <citation type="submission" date="2021-01" db="EMBL/GenBank/DDBJ databases">
        <title>Whole genome shotgun sequence of Microbispora siamensis NBRC 104113.</title>
        <authorList>
            <person name="Komaki H."/>
            <person name="Tamura T."/>
        </authorList>
    </citation>
    <scope>NUCLEOTIDE SEQUENCE [LARGE SCALE GENOMIC DNA]</scope>
    <source>
        <strain evidence="9 10">NBRC 104113</strain>
    </source>
</reference>
<feature type="chain" id="PRO_5046536995" description="Amino acid ABC transporter substrate-binding protein, PAAT family" evidence="6">
    <location>
        <begin position="27"/>
        <end position="305"/>
    </location>
</feature>
<dbReference type="Pfam" id="PF00497">
    <property type="entry name" value="SBP_bac_3"/>
    <property type="match status" value="1"/>
</dbReference>
<comment type="subcellular location">
    <subcellularLocation>
        <location evidence="1">Cell envelope</location>
    </subcellularLocation>
</comment>
<feature type="compositionally biased region" description="Gly residues" evidence="5">
    <location>
        <begin position="275"/>
        <end position="284"/>
    </location>
</feature>
<evidence type="ECO:0000256" key="6">
    <source>
        <dbReference type="SAM" id="SignalP"/>
    </source>
</evidence>
<dbReference type="PROSITE" id="PS01039">
    <property type="entry name" value="SBP_BACTERIAL_3"/>
    <property type="match status" value="1"/>
</dbReference>